<dbReference type="Gene3D" id="3.40.50.10740">
    <property type="entry name" value="Class I glutamine amidotransferase-like"/>
    <property type="match status" value="1"/>
</dbReference>
<name>A0A415DUW7_9FIRM</name>
<dbReference type="InterPro" id="IPR003507">
    <property type="entry name" value="S66_fam"/>
</dbReference>
<dbReference type="RefSeq" id="WP_118336540.1">
    <property type="nucleotide sequence ID" value="NZ_AP025567.1"/>
</dbReference>
<dbReference type="InterPro" id="IPR029062">
    <property type="entry name" value="Class_I_gatase-like"/>
</dbReference>
<dbReference type="Gene3D" id="3.50.30.60">
    <property type="entry name" value="LD-carboxypeptidase A C-terminal domain-like"/>
    <property type="match status" value="1"/>
</dbReference>
<dbReference type="InterPro" id="IPR040921">
    <property type="entry name" value="Peptidase_S66C"/>
</dbReference>
<dbReference type="InterPro" id="IPR027478">
    <property type="entry name" value="LdcA_N"/>
</dbReference>
<dbReference type="OrthoDB" id="9807329at2"/>
<gene>
    <name evidence="9" type="ORF">DW099_17575</name>
</gene>
<evidence type="ECO:0000313" key="9">
    <source>
        <dbReference type="EMBL" id="RHJ84012.1"/>
    </source>
</evidence>
<accession>A0A415DUW7</accession>
<feature type="active site" description="Charge relay system" evidence="6">
    <location>
        <position position="211"/>
    </location>
</feature>
<dbReference type="Pfam" id="PF02016">
    <property type="entry name" value="Peptidase_S66"/>
    <property type="match status" value="1"/>
</dbReference>
<organism evidence="9 10">
    <name type="scientific">Emergencia timonensis</name>
    <dbReference type="NCBI Taxonomy" id="1776384"/>
    <lineage>
        <taxon>Bacteria</taxon>
        <taxon>Bacillati</taxon>
        <taxon>Bacillota</taxon>
        <taxon>Clostridia</taxon>
        <taxon>Peptostreptococcales</taxon>
        <taxon>Anaerovoracaceae</taxon>
        <taxon>Emergencia</taxon>
    </lineage>
</organism>
<evidence type="ECO:0000313" key="10">
    <source>
        <dbReference type="Proteomes" id="UP000284841"/>
    </source>
</evidence>
<evidence type="ECO:0000259" key="8">
    <source>
        <dbReference type="Pfam" id="PF17676"/>
    </source>
</evidence>
<dbReference type="SUPFAM" id="SSF141986">
    <property type="entry name" value="LD-carboxypeptidase A C-terminal domain-like"/>
    <property type="match status" value="1"/>
</dbReference>
<feature type="active site" description="Charge relay system" evidence="6">
    <location>
        <position position="285"/>
    </location>
</feature>
<dbReference type="CDD" id="cd07025">
    <property type="entry name" value="Peptidase_S66"/>
    <property type="match status" value="1"/>
</dbReference>
<dbReference type="PIRSF" id="PIRSF028757">
    <property type="entry name" value="LD-carboxypeptidase"/>
    <property type="match status" value="1"/>
</dbReference>
<evidence type="ECO:0000256" key="4">
    <source>
        <dbReference type="ARBA" id="ARBA00022801"/>
    </source>
</evidence>
<dbReference type="PANTHER" id="PTHR30237">
    <property type="entry name" value="MURAMOYLTETRAPEPTIDE CARBOXYPEPTIDASE"/>
    <property type="match status" value="1"/>
</dbReference>
<keyword evidence="5" id="KW-0720">Serine protease</keyword>
<feature type="domain" description="LD-carboxypeptidase N-terminal" evidence="7">
    <location>
        <begin position="13"/>
        <end position="130"/>
    </location>
</feature>
<dbReference type="InterPro" id="IPR040449">
    <property type="entry name" value="Peptidase_S66_N"/>
</dbReference>
<keyword evidence="2 9" id="KW-0121">Carboxypeptidase</keyword>
<feature type="active site" description="Nucleophile" evidence="6">
    <location>
        <position position="110"/>
    </location>
</feature>
<evidence type="ECO:0000256" key="6">
    <source>
        <dbReference type="PIRSR" id="PIRSR028757-1"/>
    </source>
</evidence>
<dbReference type="Pfam" id="PF17676">
    <property type="entry name" value="Peptidase_S66C"/>
    <property type="match status" value="1"/>
</dbReference>
<keyword evidence="10" id="KW-1185">Reference proteome</keyword>
<dbReference type="STRING" id="1776384.GCA_900086585_00375"/>
<proteinExistence type="inferred from homology"/>
<evidence type="ECO:0000256" key="1">
    <source>
        <dbReference type="ARBA" id="ARBA00010233"/>
    </source>
</evidence>
<evidence type="ECO:0000256" key="5">
    <source>
        <dbReference type="ARBA" id="ARBA00022825"/>
    </source>
</evidence>
<dbReference type="Proteomes" id="UP000284841">
    <property type="component" value="Unassembled WGS sequence"/>
</dbReference>
<dbReference type="EMBL" id="QRMS01000007">
    <property type="protein sequence ID" value="RHJ84012.1"/>
    <property type="molecule type" value="Genomic_DNA"/>
</dbReference>
<dbReference type="PANTHER" id="PTHR30237:SF2">
    <property type="entry name" value="MUREIN TETRAPEPTIDE CARBOXYPEPTIDASE"/>
    <property type="match status" value="1"/>
</dbReference>
<dbReference type="GO" id="GO:0006508">
    <property type="term" value="P:proteolysis"/>
    <property type="evidence" value="ECO:0007669"/>
    <property type="project" value="UniProtKB-KW"/>
</dbReference>
<dbReference type="SUPFAM" id="SSF52317">
    <property type="entry name" value="Class I glutamine amidotransferase-like"/>
    <property type="match status" value="1"/>
</dbReference>
<keyword evidence="3" id="KW-0645">Protease</keyword>
<dbReference type="AlphaFoldDB" id="A0A415DUW7"/>
<dbReference type="GO" id="GO:0004180">
    <property type="term" value="F:carboxypeptidase activity"/>
    <property type="evidence" value="ECO:0007669"/>
    <property type="project" value="UniProtKB-KW"/>
</dbReference>
<comment type="similarity">
    <text evidence="1">Belongs to the peptidase S66 family.</text>
</comment>
<protein>
    <submittedName>
        <fullName evidence="9">LD-carboxypeptidase</fullName>
    </submittedName>
</protein>
<comment type="caution">
    <text evidence="9">The sequence shown here is derived from an EMBL/GenBank/DDBJ whole genome shotgun (WGS) entry which is preliminary data.</text>
</comment>
<evidence type="ECO:0000259" key="7">
    <source>
        <dbReference type="Pfam" id="PF02016"/>
    </source>
</evidence>
<dbReference type="GO" id="GO:0008236">
    <property type="term" value="F:serine-type peptidase activity"/>
    <property type="evidence" value="ECO:0007669"/>
    <property type="project" value="UniProtKB-KW"/>
</dbReference>
<feature type="domain" description="LD-carboxypeptidase C-terminal" evidence="8">
    <location>
        <begin position="180"/>
        <end position="300"/>
    </location>
</feature>
<sequence>MKKAKRLCKGDTIGIVSPASPSENKSEVTRGIETLEAMGYQVKVGRNVNKRKGFVAATEEERAEDINQMFRDDTVDAIFVTQGGYGSAQLFDKLDFEAIASNPKIFTGFSDITSLHLAMNKMAGLVTFHGPGMARFNREDLTPYTEKQFFKALESTEPLGEIPLADEKKWLNPIGKGKCQGTLIGGNLTLICASLGTPYEIETKGRILLIEDVDTEPWIFDHMLCHLRNAGKLQEAAGIIVGECKNCVPFKYEPGFLVDTSLEDVLEYYLSPLGIPVLYGLPLGHADDLATIPLGVLAELDCGQKTFRILENGVVE</sequence>
<dbReference type="InterPro" id="IPR027461">
    <property type="entry name" value="Carboxypeptidase_A_C_sf"/>
</dbReference>
<evidence type="ECO:0000256" key="2">
    <source>
        <dbReference type="ARBA" id="ARBA00022645"/>
    </source>
</evidence>
<reference evidence="9 10" key="1">
    <citation type="submission" date="2018-08" db="EMBL/GenBank/DDBJ databases">
        <title>A genome reference for cultivated species of the human gut microbiota.</title>
        <authorList>
            <person name="Zou Y."/>
            <person name="Xue W."/>
            <person name="Luo G."/>
        </authorList>
    </citation>
    <scope>NUCLEOTIDE SEQUENCE [LARGE SCALE GENOMIC DNA]</scope>
    <source>
        <strain evidence="9 10">AM07-24</strain>
    </source>
</reference>
<evidence type="ECO:0000256" key="3">
    <source>
        <dbReference type="ARBA" id="ARBA00022670"/>
    </source>
</evidence>
<keyword evidence="4" id="KW-0378">Hydrolase</keyword>